<accession>A0A974Y2D1</accession>
<evidence type="ECO:0000256" key="1">
    <source>
        <dbReference type="ARBA" id="ARBA00022729"/>
    </source>
</evidence>
<reference evidence="4 5" key="1">
    <citation type="submission" date="2021-03" db="EMBL/GenBank/DDBJ databases">
        <title>Lysobacter sp. nov. isolated from soil of gangwondo yeongwol, south Korea.</title>
        <authorList>
            <person name="Kim K.R."/>
            <person name="Kim K.H."/>
            <person name="Jeon C.O."/>
        </authorList>
    </citation>
    <scope>NUCLEOTIDE SEQUENCE [LARGE SCALE GENOMIC DNA]</scope>
    <source>
        <strain evidence="4 5">R19</strain>
    </source>
</reference>
<evidence type="ECO:0000256" key="2">
    <source>
        <dbReference type="SAM" id="MobiDB-lite"/>
    </source>
</evidence>
<organism evidence="4 5">
    <name type="scientific">Agrilutibacter solisilvae</name>
    <dbReference type="NCBI Taxonomy" id="2763317"/>
    <lineage>
        <taxon>Bacteria</taxon>
        <taxon>Pseudomonadati</taxon>
        <taxon>Pseudomonadota</taxon>
        <taxon>Gammaproteobacteria</taxon>
        <taxon>Lysobacterales</taxon>
        <taxon>Lysobacteraceae</taxon>
        <taxon>Agrilutibacter</taxon>
    </lineage>
</organism>
<dbReference type="RefSeq" id="WP_207526784.1">
    <property type="nucleotide sequence ID" value="NZ_CP071518.1"/>
</dbReference>
<dbReference type="InterPro" id="IPR006311">
    <property type="entry name" value="TAT_signal"/>
</dbReference>
<feature type="chain" id="PRO_5037907221" evidence="3">
    <location>
        <begin position="26"/>
        <end position="196"/>
    </location>
</feature>
<evidence type="ECO:0000256" key="3">
    <source>
        <dbReference type="SAM" id="SignalP"/>
    </source>
</evidence>
<keyword evidence="1 3" id="KW-0732">Signal</keyword>
<name>A0A974Y2D1_9GAMM</name>
<evidence type="ECO:0000313" key="5">
    <source>
        <dbReference type="Proteomes" id="UP000639274"/>
    </source>
</evidence>
<protein>
    <submittedName>
        <fullName evidence="4">Twin-arginine translocation signal domain-containing protein</fullName>
    </submittedName>
</protein>
<feature type="region of interest" description="Disordered" evidence="2">
    <location>
        <begin position="26"/>
        <end position="48"/>
    </location>
</feature>
<dbReference type="NCBIfam" id="TIGR01409">
    <property type="entry name" value="TAT_signal_seq"/>
    <property type="match status" value="1"/>
</dbReference>
<keyword evidence="5" id="KW-1185">Reference proteome</keyword>
<dbReference type="InterPro" id="IPR019546">
    <property type="entry name" value="TAT_signal_bac_arc"/>
</dbReference>
<proteinExistence type="predicted"/>
<sequence>MTARRDFLRAAGAGVLALGPLHALAGTPASSSPSPSPEPAMSPNPADGRHDFDFFHGRWTVQNRRLRERLVGSTRWDEFPATLDCRPLLGGLGNIDEYRSPDVHGLTLRLFDPATRQWSDRWASARDGQLGEPALGSFSNGVGHFVGRDTDGGRPVLSRALWKDITPDGFTWEQAASLDEGASWETNWVMHIRRAG</sequence>
<dbReference type="AlphaFoldDB" id="A0A974Y2D1"/>
<dbReference type="KEGG" id="lsf:I8J32_004375"/>
<evidence type="ECO:0000313" key="4">
    <source>
        <dbReference type="EMBL" id="QSX79140.1"/>
    </source>
</evidence>
<gene>
    <name evidence="4" type="ORF">I8J32_004375</name>
</gene>
<feature type="signal peptide" evidence="3">
    <location>
        <begin position="1"/>
        <end position="25"/>
    </location>
</feature>
<dbReference type="EMBL" id="CP071518">
    <property type="protein sequence ID" value="QSX79140.1"/>
    <property type="molecule type" value="Genomic_DNA"/>
</dbReference>
<dbReference type="Proteomes" id="UP000639274">
    <property type="component" value="Chromosome"/>
</dbReference>
<dbReference type="PROSITE" id="PS51318">
    <property type="entry name" value="TAT"/>
    <property type="match status" value="1"/>
</dbReference>